<dbReference type="Pfam" id="PF10282">
    <property type="entry name" value="Lactonase"/>
    <property type="match status" value="1"/>
</dbReference>
<comment type="similarity">
    <text evidence="1">Belongs to the cycloisomerase 2 family.</text>
</comment>
<name>A0A6G7BB08_9LACO</name>
<dbReference type="InterPro" id="IPR011048">
    <property type="entry name" value="Haem_d1_sf"/>
</dbReference>
<dbReference type="GO" id="GO:0005829">
    <property type="term" value="C:cytosol"/>
    <property type="evidence" value="ECO:0007669"/>
    <property type="project" value="TreeGrafter"/>
</dbReference>
<sequence>MKVLFGGYTDHASHGLYEAFLDQQNPNPSITNLKNIIQLQRPTYFQTDGSLLFTISQNDNQAGIASYRLIGQNYVQIDAFYHPGAAPCYLALSKNKKLIYTANYHLGTLSIFQYDEQGHLQFISSCQHTGHGKLKEQDAAHPHFFNQTPQGNLVSCDLGLDRLDFYTFDGNQLKHVANYQMEAGFGTRHVRFSVDGHYMYVVGELSSKVNVIKIDETNWNFAEIDSVKTIPESYSEHNGAAAIRISNDDKFLYVTNRGHDSIAIYRILANHHLDLIQRIPVYGAFPRDFNFNSQQNLLIVANQNSNNATLYKRNQKLGTLVPIQKDFYVPEPTRVIILD</sequence>
<dbReference type="AlphaFoldDB" id="A0A6G7BB08"/>
<proteinExistence type="inferred from homology"/>
<dbReference type="InterPro" id="IPR015943">
    <property type="entry name" value="WD40/YVTN_repeat-like_dom_sf"/>
</dbReference>
<gene>
    <name evidence="2" type="ORF">G6Z83_05630</name>
</gene>
<dbReference type="Proteomes" id="UP000501676">
    <property type="component" value="Chromosome"/>
</dbReference>
<evidence type="ECO:0000256" key="1">
    <source>
        <dbReference type="ARBA" id="ARBA00005564"/>
    </source>
</evidence>
<organism evidence="2 3">
    <name type="scientific">Lactobacillus iners</name>
    <dbReference type="NCBI Taxonomy" id="147802"/>
    <lineage>
        <taxon>Bacteria</taxon>
        <taxon>Bacillati</taxon>
        <taxon>Bacillota</taxon>
        <taxon>Bacilli</taxon>
        <taxon>Lactobacillales</taxon>
        <taxon>Lactobacillaceae</taxon>
        <taxon>Lactobacillus</taxon>
    </lineage>
</organism>
<dbReference type="PANTHER" id="PTHR30344">
    <property type="entry name" value="6-PHOSPHOGLUCONOLACTONASE-RELATED"/>
    <property type="match status" value="1"/>
</dbReference>
<protein>
    <submittedName>
        <fullName evidence="2">Lactonase family protein</fullName>
    </submittedName>
</protein>
<dbReference type="RefSeq" id="WP_164824074.1">
    <property type="nucleotide sequence ID" value="NZ_CP049228.1"/>
</dbReference>
<accession>A0A6G7BB08</accession>
<dbReference type="GO" id="GO:0017057">
    <property type="term" value="F:6-phosphogluconolactonase activity"/>
    <property type="evidence" value="ECO:0007669"/>
    <property type="project" value="TreeGrafter"/>
</dbReference>
<dbReference type="EMBL" id="CP049228">
    <property type="protein sequence ID" value="QIH24151.1"/>
    <property type="molecule type" value="Genomic_DNA"/>
</dbReference>
<dbReference type="Gene3D" id="2.130.10.10">
    <property type="entry name" value="YVTN repeat-like/Quinoprotein amine dehydrogenase"/>
    <property type="match status" value="1"/>
</dbReference>
<evidence type="ECO:0000313" key="3">
    <source>
        <dbReference type="Proteomes" id="UP000501676"/>
    </source>
</evidence>
<dbReference type="InterPro" id="IPR019405">
    <property type="entry name" value="Lactonase_7-beta_prop"/>
</dbReference>
<evidence type="ECO:0000313" key="2">
    <source>
        <dbReference type="EMBL" id="QIH24151.1"/>
    </source>
</evidence>
<dbReference type="SUPFAM" id="SSF51004">
    <property type="entry name" value="C-terminal (heme d1) domain of cytochrome cd1-nitrite reductase"/>
    <property type="match status" value="1"/>
</dbReference>
<dbReference type="PANTHER" id="PTHR30344:SF1">
    <property type="entry name" value="6-PHOSPHOGLUCONOLACTONASE"/>
    <property type="match status" value="1"/>
</dbReference>
<reference evidence="2 3" key="1">
    <citation type="submission" date="2020-02" db="EMBL/GenBank/DDBJ databases">
        <title>Complete genome sequences of six Lactobacillus iners strains isolated from the human vagina.</title>
        <authorList>
            <person name="France M.T."/>
            <person name="Rutt L."/>
            <person name="Narina S."/>
            <person name="Arbaugh S."/>
            <person name="Humphrys M.S."/>
            <person name="Ma B."/>
            <person name="Hayward M.R."/>
            <person name="Relman D."/>
            <person name="Kwon D.S."/>
            <person name="Ravel J."/>
        </authorList>
    </citation>
    <scope>NUCLEOTIDE SEQUENCE [LARGE SCALE GENOMIC DNA]</scope>
    <source>
        <strain evidence="2 3">C0210C1</strain>
    </source>
</reference>
<dbReference type="InterPro" id="IPR050282">
    <property type="entry name" value="Cycloisomerase_2"/>
</dbReference>